<organism evidence="2 3">
    <name type="scientific">Jatropha curcas</name>
    <name type="common">Barbados nut</name>
    <dbReference type="NCBI Taxonomy" id="180498"/>
    <lineage>
        <taxon>Eukaryota</taxon>
        <taxon>Viridiplantae</taxon>
        <taxon>Streptophyta</taxon>
        <taxon>Embryophyta</taxon>
        <taxon>Tracheophyta</taxon>
        <taxon>Spermatophyta</taxon>
        <taxon>Magnoliopsida</taxon>
        <taxon>eudicotyledons</taxon>
        <taxon>Gunneridae</taxon>
        <taxon>Pentapetalae</taxon>
        <taxon>rosids</taxon>
        <taxon>fabids</taxon>
        <taxon>Malpighiales</taxon>
        <taxon>Euphorbiaceae</taxon>
        <taxon>Crotonoideae</taxon>
        <taxon>Jatropheae</taxon>
        <taxon>Jatropha</taxon>
    </lineage>
</organism>
<evidence type="ECO:0000313" key="2">
    <source>
        <dbReference type="EMBL" id="KDP43355.1"/>
    </source>
</evidence>
<dbReference type="Proteomes" id="UP000027138">
    <property type="component" value="Unassembled WGS sequence"/>
</dbReference>
<accession>A0A067LFR9</accession>
<proteinExistence type="predicted"/>
<feature type="region of interest" description="Disordered" evidence="1">
    <location>
        <begin position="419"/>
        <end position="448"/>
    </location>
</feature>
<gene>
    <name evidence="2" type="ORF">JCGZ_25460</name>
</gene>
<evidence type="ECO:0000256" key="1">
    <source>
        <dbReference type="SAM" id="MobiDB-lite"/>
    </source>
</evidence>
<dbReference type="EMBL" id="KK914271">
    <property type="protein sequence ID" value="KDP43355.1"/>
    <property type="molecule type" value="Genomic_DNA"/>
</dbReference>
<sequence>MKVDLQANAQTSPSPRHFLRHLQSTTVTATTAPPPLLSSSSSSSFFPFFFLSFPFFCPAPAFASLSSSSSSSSRAPPPVSLPLVTGAALSHVPPRPSSRSATRSHSQALCQVCCPYSSSTSFKPRCQPLLCLSPPLSATVSGSGHRQLLPFDPARIARVHLVLLQDRIKARTSLSITFGDGLTDDVDSVVGEVRGRKENVWIVDVPSDIDEGELLDICFTYNLSLEYKLIRPSESMRVTEPLDEDSIMMYEESFRSGVRFPLSEPLKLFFNEYHITISQLHPNGLRFLCCIIELARQDGYNVMARTILLNRWSEDPLRHVLASPTPYGQTCMELIKAMGLGCVNLRQVITKGYLTYLPSGPMRPNPSIRRMAPKKLKSSNMAKVAKVMKKKITAKGLGKEVPSEVPSTRQVEVDVTARVAPSELPPSSLTTGPPRKRQRETNVPAFASYPPPAHSWSLDIRGHFIHKYGVNYSLQDDMPS</sequence>
<name>A0A067LFR9_JATCU</name>
<dbReference type="AlphaFoldDB" id="A0A067LFR9"/>
<evidence type="ECO:0000313" key="3">
    <source>
        <dbReference type="Proteomes" id="UP000027138"/>
    </source>
</evidence>
<reference evidence="2 3" key="1">
    <citation type="journal article" date="2014" name="PLoS ONE">
        <title>Global Analysis of Gene Expression Profiles in Physic Nut (Jatropha curcas L.) Seedlings Exposed to Salt Stress.</title>
        <authorList>
            <person name="Zhang L."/>
            <person name="Zhang C."/>
            <person name="Wu P."/>
            <person name="Chen Y."/>
            <person name="Li M."/>
            <person name="Jiang H."/>
            <person name="Wu G."/>
        </authorList>
    </citation>
    <scope>NUCLEOTIDE SEQUENCE [LARGE SCALE GENOMIC DNA]</scope>
    <source>
        <strain evidence="3">cv. GZQX0401</strain>
        <tissue evidence="2">Young leaves</tissue>
    </source>
</reference>
<keyword evidence="3" id="KW-1185">Reference proteome</keyword>
<protein>
    <submittedName>
        <fullName evidence="2">Uncharacterized protein</fullName>
    </submittedName>
</protein>
<dbReference type="OrthoDB" id="671678at2759"/>